<keyword evidence="1" id="KW-0812">Transmembrane</keyword>
<gene>
    <name evidence="2" type="ORF">SAMN04488111_3356</name>
</gene>
<feature type="transmembrane region" description="Helical" evidence="1">
    <location>
        <begin position="81"/>
        <end position="104"/>
    </location>
</feature>
<proteinExistence type="predicted"/>
<dbReference type="AlphaFoldDB" id="A0A238ZIU3"/>
<evidence type="ECO:0000313" key="3">
    <source>
        <dbReference type="Proteomes" id="UP000198412"/>
    </source>
</evidence>
<keyword evidence="1" id="KW-0472">Membrane</keyword>
<keyword evidence="1" id="KW-1133">Transmembrane helix</keyword>
<organism evidence="2 3">
    <name type="scientific">Lutibacter flavus</name>
    <dbReference type="NCBI Taxonomy" id="691689"/>
    <lineage>
        <taxon>Bacteria</taxon>
        <taxon>Pseudomonadati</taxon>
        <taxon>Bacteroidota</taxon>
        <taxon>Flavobacteriia</taxon>
        <taxon>Flavobacteriales</taxon>
        <taxon>Flavobacteriaceae</taxon>
        <taxon>Lutibacter</taxon>
    </lineage>
</organism>
<evidence type="ECO:0008006" key="4">
    <source>
        <dbReference type="Google" id="ProtNLM"/>
    </source>
</evidence>
<name>A0A238ZIU3_9FLAO</name>
<evidence type="ECO:0000256" key="1">
    <source>
        <dbReference type="SAM" id="Phobius"/>
    </source>
</evidence>
<evidence type="ECO:0000313" key="2">
    <source>
        <dbReference type="EMBL" id="SNR83345.1"/>
    </source>
</evidence>
<protein>
    <recommendedName>
        <fullName evidence="4">DUF2569 domain-containing protein</fullName>
    </recommendedName>
</protein>
<accession>A0A238ZIU3</accession>
<keyword evidence="3" id="KW-1185">Reference proteome</keyword>
<dbReference type="RefSeq" id="WP_089379610.1">
    <property type="nucleotide sequence ID" value="NZ_FZNX01000007.1"/>
</dbReference>
<feature type="transmembrane region" description="Helical" evidence="1">
    <location>
        <begin position="55"/>
        <end position="74"/>
    </location>
</feature>
<dbReference type="Proteomes" id="UP000198412">
    <property type="component" value="Unassembled WGS sequence"/>
</dbReference>
<reference evidence="3" key="1">
    <citation type="submission" date="2017-06" db="EMBL/GenBank/DDBJ databases">
        <authorList>
            <person name="Varghese N."/>
            <person name="Submissions S."/>
        </authorList>
    </citation>
    <scope>NUCLEOTIDE SEQUENCE [LARGE SCALE GENOMIC DNA]</scope>
    <source>
        <strain evidence="3">DSM 27993</strain>
    </source>
</reference>
<feature type="transmembrane region" description="Helical" evidence="1">
    <location>
        <begin position="12"/>
        <end position="35"/>
    </location>
</feature>
<dbReference type="OrthoDB" id="2868029at2"/>
<feature type="transmembrane region" description="Helical" evidence="1">
    <location>
        <begin position="116"/>
        <end position="133"/>
    </location>
</feature>
<dbReference type="EMBL" id="FZNX01000007">
    <property type="protein sequence ID" value="SNR83345.1"/>
    <property type="molecule type" value="Genomic_DNA"/>
</dbReference>
<sequence length="140" mass="15995">MKRIINFNTSVLLSLFLLGILILFHVNILIGILFFDYAPTDFLWGGKMKSVTQLLNFEIVSLLSSCIFFFLLLIRIKWLNLLKLLGVARTAMWVVFVLFLLNTIGNVMATNTFERLFAIATGLLSFLFLRIAIEKNTDSI</sequence>